<sequence length="366" mass="39479">MDIFDAGFDNLLTRELVSDIPDSSSVFDKINPSDIDFSDSSFVKSLKYYDAIIDLTGDADYKDIQSAIDDSKTRIFLRNGTYKITDNINLPDGCALVGEDKNGTILDFGATDGKYIRVVGDSDAYTTGTVSISNNSTALAGSSTVWSTNVAADEWVYLGGSLYQISSVTNNTTIVLKKAYQGKALSGATYLIAAYKSNILLENFSVINTAGSTSGQILLDYVRDSIVRNVKSKVDQLPCIQGDGAINNIIRDNNFDGSFYGVRLDNSSHHNTISGNKINNCVNDAISLVGGNYNIVVNNDLNNAAGDGINIDSDYNKISQNSVTFCNTTGIDLNGDENIIVNNQLNNNTDNIDDAGTNNIIDMNLE</sequence>
<protein>
    <recommendedName>
        <fullName evidence="1">Periplasmic copper-binding protein NosD beta helix domain-containing protein</fullName>
    </recommendedName>
</protein>
<dbReference type="EMBL" id="MT144602">
    <property type="protein sequence ID" value="QJH94551.1"/>
    <property type="molecule type" value="Genomic_DNA"/>
</dbReference>
<dbReference type="InterPro" id="IPR007742">
    <property type="entry name" value="NosD_dom"/>
</dbReference>
<dbReference type="SMART" id="SM00710">
    <property type="entry name" value="PbH1"/>
    <property type="match status" value="4"/>
</dbReference>
<proteinExistence type="predicted"/>
<name>A0A6H1ZGA7_9ZZZZ</name>
<evidence type="ECO:0000313" key="3">
    <source>
        <dbReference type="EMBL" id="QJH94551.1"/>
    </source>
</evidence>
<evidence type="ECO:0000259" key="1">
    <source>
        <dbReference type="Pfam" id="PF05048"/>
    </source>
</evidence>
<dbReference type="InterPro" id="IPR011050">
    <property type="entry name" value="Pectin_lyase_fold/virulence"/>
</dbReference>
<dbReference type="Pfam" id="PF05048">
    <property type="entry name" value="NosD"/>
    <property type="match status" value="1"/>
</dbReference>
<accession>A0A6H1ZGA7</accession>
<gene>
    <name evidence="2" type="ORF">TM448A00446_0006</name>
    <name evidence="3" type="ORF">TM448B00242_0025</name>
</gene>
<dbReference type="EMBL" id="MT144013">
    <property type="protein sequence ID" value="QJA46499.1"/>
    <property type="molecule type" value="Genomic_DNA"/>
</dbReference>
<dbReference type="SUPFAM" id="SSF51126">
    <property type="entry name" value="Pectin lyase-like"/>
    <property type="match status" value="1"/>
</dbReference>
<dbReference type="Gene3D" id="2.160.20.10">
    <property type="entry name" value="Single-stranded right-handed beta-helix, Pectin lyase-like"/>
    <property type="match status" value="1"/>
</dbReference>
<evidence type="ECO:0000313" key="2">
    <source>
        <dbReference type="EMBL" id="QJA46499.1"/>
    </source>
</evidence>
<dbReference type="InterPro" id="IPR012334">
    <property type="entry name" value="Pectin_lyas_fold"/>
</dbReference>
<reference evidence="2" key="1">
    <citation type="submission" date="2020-03" db="EMBL/GenBank/DDBJ databases">
        <title>The deep terrestrial virosphere.</title>
        <authorList>
            <person name="Holmfeldt K."/>
            <person name="Nilsson E."/>
            <person name="Simone D."/>
            <person name="Lopez-Fernandez M."/>
            <person name="Wu X."/>
            <person name="de Brujin I."/>
            <person name="Lundin D."/>
            <person name="Andersson A."/>
            <person name="Bertilsson S."/>
            <person name="Dopson M."/>
        </authorList>
    </citation>
    <scope>NUCLEOTIDE SEQUENCE</scope>
    <source>
        <strain evidence="2">TM448A00446</strain>
        <strain evidence="3">TM448B00242</strain>
    </source>
</reference>
<feature type="domain" description="Periplasmic copper-binding protein NosD beta helix" evidence="1">
    <location>
        <begin position="197"/>
        <end position="359"/>
    </location>
</feature>
<dbReference type="InterPro" id="IPR006626">
    <property type="entry name" value="PbH1"/>
</dbReference>
<dbReference type="AlphaFoldDB" id="A0A6H1ZGA7"/>
<organism evidence="2">
    <name type="scientific">viral metagenome</name>
    <dbReference type="NCBI Taxonomy" id="1070528"/>
    <lineage>
        <taxon>unclassified sequences</taxon>
        <taxon>metagenomes</taxon>
        <taxon>organismal metagenomes</taxon>
    </lineage>
</organism>